<feature type="compositionally biased region" description="Low complexity" evidence="1">
    <location>
        <begin position="138"/>
        <end position="176"/>
    </location>
</feature>
<evidence type="ECO:0000313" key="2">
    <source>
        <dbReference type="EMBL" id="BCM83736.1"/>
    </source>
</evidence>
<reference evidence="2" key="1">
    <citation type="submission" date="2020-11" db="EMBL/GenBank/DDBJ databases">
        <title>Complete genome sequence of a novel pathogenic Methylobacterium strain isolated from rice in Vietnam.</title>
        <authorList>
            <person name="Lai K."/>
            <person name="Okazaki S."/>
            <person name="Higashi K."/>
            <person name="Mori H."/>
            <person name="Toyoda A."/>
            <person name="Kurokawa K."/>
        </authorList>
    </citation>
    <scope>NUCLEOTIDE SEQUENCE</scope>
    <source>
        <strain evidence="2">VL1</strain>
    </source>
</reference>
<proteinExistence type="predicted"/>
<evidence type="ECO:0000313" key="3">
    <source>
        <dbReference type="Proteomes" id="UP000663508"/>
    </source>
</evidence>
<dbReference type="EMBL" id="AP024145">
    <property type="protein sequence ID" value="BCM83736.1"/>
    <property type="molecule type" value="Genomic_DNA"/>
</dbReference>
<dbReference type="AlphaFoldDB" id="A0A8H9C6E4"/>
<accession>A0A8H9C6E4</accession>
<feature type="region of interest" description="Disordered" evidence="1">
    <location>
        <begin position="136"/>
        <end position="182"/>
    </location>
</feature>
<gene>
    <name evidence="2" type="ORF">mvi_21970</name>
</gene>
<sequence>MSIDLLTDVCDAVAAWQDAFISEASLDRYRRACAWTASEVAKSASVDATSGIDRAFSNPTPWMSRAFGYTRALTRIGDVVSADFHTKPSQSIVLKYEMGDGPQIRRPGDVGLAQNRILVSNWRNLLLTQGITATLTETSPVGSSPMPGSMPPSARASRPTARTRPSTSPSRSLGGPCSPPWL</sequence>
<name>A0A8H9C6E4_9HYPH</name>
<protein>
    <submittedName>
        <fullName evidence="2">Uncharacterized protein</fullName>
    </submittedName>
</protein>
<dbReference type="RefSeq" id="WP_207182775.1">
    <property type="nucleotide sequence ID" value="NZ_AP024145.1"/>
</dbReference>
<dbReference type="KEGG" id="mind:mvi_21970"/>
<evidence type="ECO:0000256" key="1">
    <source>
        <dbReference type="SAM" id="MobiDB-lite"/>
    </source>
</evidence>
<organism evidence="2 3">
    <name type="scientific">Methylobacterium indicum</name>
    <dbReference type="NCBI Taxonomy" id="1775910"/>
    <lineage>
        <taxon>Bacteria</taxon>
        <taxon>Pseudomonadati</taxon>
        <taxon>Pseudomonadota</taxon>
        <taxon>Alphaproteobacteria</taxon>
        <taxon>Hyphomicrobiales</taxon>
        <taxon>Methylobacteriaceae</taxon>
        <taxon>Methylobacterium</taxon>
    </lineage>
</organism>
<dbReference type="Proteomes" id="UP000663508">
    <property type="component" value="Chromosome"/>
</dbReference>